<sequence>MDLTIDVIADNKKSTVRLSGEIDAYTAPQLKEKLLPLTKTKGHQTVVDLKDVGYMDSTGLGIFISALKSTKENNSSIRLVNLQDRVSRVFNITGLDEVFTIDTVIQGGNE</sequence>
<organism evidence="6 7">
    <name type="scientific">Lentibacillus juripiscarius</name>
    <dbReference type="NCBI Taxonomy" id="257446"/>
    <lineage>
        <taxon>Bacteria</taxon>
        <taxon>Bacillati</taxon>
        <taxon>Bacillota</taxon>
        <taxon>Bacilli</taxon>
        <taxon>Bacillales</taxon>
        <taxon>Bacillaceae</taxon>
        <taxon>Lentibacillus</taxon>
    </lineage>
</organism>
<dbReference type="PROSITE" id="PS50801">
    <property type="entry name" value="STAS"/>
    <property type="match status" value="1"/>
</dbReference>
<dbReference type="Proteomes" id="UP001597502">
    <property type="component" value="Unassembled WGS sequence"/>
</dbReference>
<comment type="similarity">
    <text evidence="1 4">Belongs to the anti-sigma-factor antagonist family.</text>
</comment>
<evidence type="ECO:0000256" key="4">
    <source>
        <dbReference type="RuleBase" id="RU003749"/>
    </source>
</evidence>
<evidence type="ECO:0000256" key="2">
    <source>
        <dbReference type="ARBA" id="ARBA00022553"/>
    </source>
</evidence>
<evidence type="ECO:0000256" key="3">
    <source>
        <dbReference type="ARBA" id="ARBA00024670"/>
    </source>
</evidence>
<gene>
    <name evidence="6" type="ORF">ACFSUO_03945</name>
</gene>
<dbReference type="PANTHER" id="PTHR33495:SF9">
    <property type="entry name" value="ANTI-SIGMA-B FACTOR ANTAGONIST"/>
    <property type="match status" value="1"/>
</dbReference>
<name>A0ABW5V4D7_9BACI</name>
<evidence type="ECO:0000256" key="1">
    <source>
        <dbReference type="ARBA" id="ARBA00009013"/>
    </source>
</evidence>
<dbReference type="Pfam" id="PF01740">
    <property type="entry name" value="STAS"/>
    <property type="match status" value="1"/>
</dbReference>
<evidence type="ECO:0000313" key="6">
    <source>
        <dbReference type="EMBL" id="MFD2760138.1"/>
    </source>
</evidence>
<dbReference type="CDD" id="cd07043">
    <property type="entry name" value="STAS_anti-anti-sigma_factors"/>
    <property type="match status" value="1"/>
</dbReference>
<comment type="caution">
    <text evidence="6">The sequence shown here is derived from an EMBL/GenBank/DDBJ whole genome shotgun (WGS) entry which is preliminary data.</text>
</comment>
<dbReference type="EMBL" id="JBHUNA010000005">
    <property type="protein sequence ID" value="MFD2760138.1"/>
    <property type="molecule type" value="Genomic_DNA"/>
</dbReference>
<evidence type="ECO:0000259" key="5">
    <source>
        <dbReference type="PROSITE" id="PS50801"/>
    </source>
</evidence>
<dbReference type="Gene3D" id="3.30.750.24">
    <property type="entry name" value="STAS domain"/>
    <property type="match status" value="1"/>
</dbReference>
<dbReference type="SUPFAM" id="SSF52091">
    <property type="entry name" value="SpoIIaa-like"/>
    <property type="match status" value="1"/>
</dbReference>
<accession>A0ABW5V4D7</accession>
<proteinExistence type="inferred from homology"/>
<evidence type="ECO:0000313" key="7">
    <source>
        <dbReference type="Proteomes" id="UP001597502"/>
    </source>
</evidence>
<dbReference type="InterPro" id="IPR002645">
    <property type="entry name" value="STAS_dom"/>
</dbReference>
<keyword evidence="2" id="KW-0597">Phosphoprotein</keyword>
<reference evidence="7" key="1">
    <citation type="journal article" date="2019" name="Int. J. Syst. Evol. Microbiol.">
        <title>The Global Catalogue of Microorganisms (GCM) 10K type strain sequencing project: providing services to taxonomists for standard genome sequencing and annotation.</title>
        <authorList>
            <consortium name="The Broad Institute Genomics Platform"/>
            <consortium name="The Broad Institute Genome Sequencing Center for Infectious Disease"/>
            <person name="Wu L."/>
            <person name="Ma J."/>
        </authorList>
    </citation>
    <scope>NUCLEOTIDE SEQUENCE [LARGE SCALE GENOMIC DNA]</scope>
    <source>
        <strain evidence="7">TISTR 1535</strain>
    </source>
</reference>
<keyword evidence="7" id="KW-1185">Reference proteome</keyword>
<dbReference type="PANTHER" id="PTHR33495">
    <property type="entry name" value="ANTI-SIGMA FACTOR ANTAGONIST TM_1081-RELATED-RELATED"/>
    <property type="match status" value="1"/>
</dbReference>
<dbReference type="RefSeq" id="WP_382391315.1">
    <property type="nucleotide sequence ID" value="NZ_JBHUNA010000005.1"/>
</dbReference>
<dbReference type="InterPro" id="IPR036513">
    <property type="entry name" value="STAS_dom_sf"/>
</dbReference>
<feature type="domain" description="STAS" evidence="5">
    <location>
        <begin position="3"/>
        <end position="110"/>
    </location>
</feature>
<protein>
    <recommendedName>
        <fullName evidence="4">Anti-sigma factor antagonist</fullName>
    </recommendedName>
</protein>
<dbReference type="NCBIfam" id="TIGR00377">
    <property type="entry name" value="ant_ant_sig"/>
    <property type="match status" value="1"/>
</dbReference>
<dbReference type="InterPro" id="IPR003658">
    <property type="entry name" value="Anti-sigma_ant"/>
</dbReference>
<comment type="function">
    <text evidence="3">Positive regulator of sigma-B activity. Non-phosphorylated RsbV binds to RsbW, preventing its association with sigma-B. When phosphorylated, releases RsbW, which is then free to complex with and inactivate sigma-B.</text>
</comment>